<evidence type="ECO:0000313" key="2">
    <source>
        <dbReference type="Proteomes" id="UP001732700"/>
    </source>
</evidence>
<dbReference type="EnsemblPlants" id="AVESA.00010b.r2.4AG0588270.1">
    <property type="protein sequence ID" value="AVESA.00010b.r2.4AG0588270.1.CDS"/>
    <property type="gene ID" value="AVESA.00010b.r2.4AG0588270"/>
</dbReference>
<dbReference type="Proteomes" id="UP001732700">
    <property type="component" value="Chromosome 4A"/>
</dbReference>
<evidence type="ECO:0000313" key="1">
    <source>
        <dbReference type="EnsemblPlants" id="AVESA.00010b.r2.4AG0588270.1.CDS"/>
    </source>
</evidence>
<reference evidence="1" key="2">
    <citation type="submission" date="2025-09" db="UniProtKB">
        <authorList>
            <consortium name="EnsemblPlants"/>
        </authorList>
    </citation>
    <scope>IDENTIFICATION</scope>
</reference>
<name>A0ACD5WAI9_AVESA</name>
<proteinExistence type="predicted"/>
<reference evidence="1" key="1">
    <citation type="submission" date="2021-05" db="EMBL/GenBank/DDBJ databases">
        <authorList>
            <person name="Scholz U."/>
            <person name="Mascher M."/>
            <person name="Fiebig A."/>
        </authorList>
    </citation>
    <scope>NUCLEOTIDE SEQUENCE [LARGE SCALE GENOMIC DNA]</scope>
</reference>
<sequence length="564" mass="63038">MLRGERRVWSGTSTYRDPVEALLEVSFSFSLLYVLYRGVYRACGVPAYQSAQRGHLFLARCFARRGSGISRAGYIKSSPNSLFVLQISNTEEILTSCSLPSKSKEEKKDPHLCPRVGGTMKFSVGLGSRKRSPEFPCVSRLRQRRLLSLLMRQELYNTFDALVGESDAFMYPEHLTELVKAGRWEEAIAYLSRFLPSDRLLSVHGRALLHFLRVHKAIHAIVDGAPETQAVNAALNMCFSMGFVHSEGMTKLRAMLWSLICYRGARDSLDLGRVRDKAATIIEDLIFETPELKEYRTYARGPMKPHNVLPVGFGFRARRHVKRGPVPASVLVNHYLRKRRMLPSSTSCHCEELSSASLIKAKGWMVDLVDTSLKAGKRNLGCALKPVSNKGAPIGPVSQTNLGTFKSPATHSDMSWDTNLDLMAREWAIYLSDDRLEAWPDLSQGYPPIRRSVHKDVFQVSLTIPDTLTRSAKSSTISSFTKAGALPSEVMPATWASFSENSLISTVTNTGTHKHLSREHCYTENACQSFCPRKNPRMELTTTVGQALNPKRQRSILASLMEGC</sequence>
<protein>
    <submittedName>
        <fullName evidence="1">Uncharacterized protein</fullName>
    </submittedName>
</protein>
<organism evidence="1 2">
    <name type="scientific">Avena sativa</name>
    <name type="common">Oat</name>
    <dbReference type="NCBI Taxonomy" id="4498"/>
    <lineage>
        <taxon>Eukaryota</taxon>
        <taxon>Viridiplantae</taxon>
        <taxon>Streptophyta</taxon>
        <taxon>Embryophyta</taxon>
        <taxon>Tracheophyta</taxon>
        <taxon>Spermatophyta</taxon>
        <taxon>Magnoliopsida</taxon>
        <taxon>Liliopsida</taxon>
        <taxon>Poales</taxon>
        <taxon>Poaceae</taxon>
        <taxon>BOP clade</taxon>
        <taxon>Pooideae</taxon>
        <taxon>Poodae</taxon>
        <taxon>Poeae</taxon>
        <taxon>Poeae Chloroplast Group 1 (Aveneae type)</taxon>
        <taxon>Aveninae</taxon>
        <taxon>Avena</taxon>
    </lineage>
</organism>
<keyword evidence="2" id="KW-1185">Reference proteome</keyword>
<accession>A0ACD5WAI9</accession>